<organism evidence="12 13">
    <name type="scientific">Microdochium trichocladiopsis</name>
    <dbReference type="NCBI Taxonomy" id="1682393"/>
    <lineage>
        <taxon>Eukaryota</taxon>
        <taxon>Fungi</taxon>
        <taxon>Dikarya</taxon>
        <taxon>Ascomycota</taxon>
        <taxon>Pezizomycotina</taxon>
        <taxon>Sordariomycetes</taxon>
        <taxon>Xylariomycetidae</taxon>
        <taxon>Xylariales</taxon>
        <taxon>Microdochiaceae</taxon>
        <taxon>Microdochium</taxon>
    </lineage>
</organism>
<dbReference type="InterPro" id="IPR000719">
    <property type="entry name" value="Prot_kinase_dom"/>
</dbReference>
<proteinExistence type="predicted"/>
<evidence type="ECO:0000256" key="5">
    <source>
        <dbReference type="ARBA" id="ARBA00022741"/>
    </source>
</evidence>
<dbReference type="OrthoDB" id="3638488at2759"/>
<evidence type="ECO:0000313" key="13">
    <source>
        <dbReference type="Proteomes" id="UP000756346"/>
    </source>
</evidence>
<dbReference type="FunFam" id="1.10.510.10:FF:000024">
    <property type="entry name" value="Probable serine/threonine-protein kinase cot-1"/>
    <property type="match status" value="1"/>
</dbReference>
<dbReference type="AlphaFoldDB" id="A0A9P8YB65"/>
<keyword evidence="4" id="KW-0808">Transferase</keyword>
<dbReference type="GO" id="GO:0005524">
    <property type="term" value="F:ATP binding"/>
    <property type="evidence" value="ECO:0007669"/>
    <property type="project" value="UniProtKB-KW"/>
</dbReference>
<evidence type="ECO:0000256" key="2">
    <source>
        <dbReference type="ARBA" id="ARBA00022527"/>
    </source>
</evidence>
<feature type="domain" description="AGC-kinase C-terminal" evidence="11">
    <location>
        <begin position="368"/>
        <end position="547"/>
    </location>
</feature>
<dbReference type="InterPro" id="IPR000961">
    <property type="entry name" value="AGC-kinase_C"/>
</dbReference>
<evidence type="ECO:0000256" key="7">
    <source>
        <dbReference type="ARBA" id="ARBA00022840"/>
    </source>
</evidence>
<dbReference type="PROSITE" id="PS51285">
    <property type="entry name" value="AGC_KINASE_CTER"/>
    <property type="match status" value="1"/>
</dbReference>
<keyword evidence="7" id="KW-0067">ATP-binding</keyword>
<dbReference type="SUPFAM" id="SSF56112">
    <property type="entry name" value="Protein kinase-like (PK-like)"/>
    <property type="match status" value="1"/>
</dbReference>
<sequence length="547" mass="62672">MRVLKSETISALQGGHHKLVDQYKVLKILGKGSFGVVQLVQPQPDISQAMRAVPSPPKVYAMKVIRKSRMLKSTQEGHLRAERDFLVASEGSEWIVPLVASFEDLKSLYLVMEYMPGGDFLGLLIRENILSEPTTKFYIAEMILGIEEAHALGCIHRDIKPENFLITASGHLRISDFGLAFDGHWSHETSYYHSQRYSLLHKLGIVVDGDVQDRKESCDGFHKGAHSFTAASCVGTSQYMAPEVIRDGKYDARCDWWSLGIILFECLYGHTPFLSEDGGRQATKHNIVHHKETFVLPQQPLISRRGHHLITSLICEQEDRLSSPRYRLIPSDNAPGFTMRDRQKHKRAERPIVYPYDAEDIKEHPWFRDVPWDRLNQINPPWIPCISSQSDTRYFEEEEPVSDWSESVLSVSSASEDQNEISPKACEAAGDAQKTCFGRPLAFHGSQRKLALLNADLSLLPRHLRSGLVEFVNSPYDSQKLKRMDREIKALVHNRGIQERVKNFVPKFGRRERKRARDRLLRDRRTKDVVLQIRRQTAFVGYSYLRK</sequence>
<dbReference type="PROSITE" id="PS00108">
    <property type="entry name" value="PROTEIN_KINASE_ST"/>
    <property type="match status" value="1"/>
</dbReference>
<evidence type="ECO:0000256" key="9">
    <source>
        <dbReference type="ARBA" id="ARBA00048679"/>
    </source>
</evidence>
<dbReference type="RefSeq" id="XP_046015259.1">
    <property type="nucleotide sequence ID" value="XM_046149683.1"/>
</dbReference>
<dbReference type="Proteomes" id="UP000756346">
    <property type="component" value="Unassembled WGS sequence"/>
</dbReference>
<keyword evidence="13" id="KW-1185">Reference proteome</keyword>
<dbReference type="PROSITE" id="PS50011">
    <property type="entry name" value="PROTEIN_KINASE_DOM"/>
    <property type="match status" value="1"/>
</dbReference>
<dbReference type="PANTHER" id="PTHR24356:SF400">
    <property type="entry name" value="SERINE_THREONINE-PROTEIN KINASE CBK1"/>
    <property type="match status" value="1"/>
</dbReference>
<evidence type="ECO:0000256" key="1">
    <source>
        <dbReference type="ARBA" id="ARBA00012513"/>
    </source>
</evidence>
<dbReference type="GO" id="GO:0035556">
    <property type="term" value="P:intracellular signal transduction"/>
    <property type="evidence" value="ECO:0007669"/>
    <property type="project" value="TreeGrafter"/>
</dbReference>
<keyword evidence="6 12" id="KW-0418">Kinase</keyword>
<dbReference type="InterPro" id="IPR050236">
    <property type="entry name" value="Ser_Thr_kinase_AGC"/>
</dbReference>
<reference evidence="12" key="1">
    <citation type="journal article" date="2021" name="Nat. Commun.">
        <title>Genetic determinants of endophytism in the Arabidopsis root mycobiome.</title>
        <authorList>
            <person name="Mesny F."/>
            <person name="Miyauchi S."/>
            <person name="Thiergart T."/>
            <person name="Pickel B."/>
            <person name="Atanasova L."/>
            <person name="Karlsson M."/>
            <person name="Huettel B."/>
            <person name="Barry K.W."/>
            <person name="Haridas S."/>
            <person name="Chen C."/>
            <person name="Bauer D."/>
            <person name="Andreopoulos W."/>
            <person name="Pangilinan J."/>
            <person name="LaButti K."/>
            <person name="Riley R."/>
            <person name="Lipzen A."/>
            <person name="Clum A."/>
            <person name="Drula E."/>
            <person name="Henrissat B."/>
            <person name="Kohler A."/>
            <person name="Grigoriev I.V."/>
            <person name="Martin F.M."/>
            <person name="Hacquard S."/>
        </authorList>
    </citation>
    <scope>NUCLEOTIDE SEQUENCE</scope>
    <source>
        <strain evidence="12">MPI-CAGE-CH-0230</strain>
    </source>
</reference>
<dbReference type="GeneID" id="70179229"/>
<dbReference type="GO" id="GO:0007010">
    <property type="term" value="P:cytoskeleton organization"/>
    <property type="evidence" value="ECO:0007669"/>
    <property type="project" value="UniProtKB-ARBA"/>
</dbReference>
<dbReference type="Gene3D" id="1.10.510.10">
    <property type="entry name" value="Transferase(Phosphotransferase) domain 1"/>
    <property type="match status" value="1"/>
</dbReference>
<evidence type="ECO:0000256" key="3">
    <source>
        <dbReference type="ARBA" id="ARBA00022553"/>
    </source>
</evidence>
<dbReference type="EC" id="2.7.11.1" evidence="1"/>
<keyword evidence="2" id="KW-0723">Serine/threonine-protein kinase</keyword>
<evidence type="ECO:0000313" key="12">
    <source>
        <dbReference type="EMBL" id="KAH7035166.1"/>
    </source>
</evidence>
<dbReference type="InterPro" id="IPR011009">
    <property type="entry name" value="Kinase-like_dom_sf"/>
</dbReference>
<dbReference type="EMBL" id="JAGTJQ010000003">
    <property type="protein sequence ID" value="KAH7035166.1"/>
    <property type="molecule type" value="Genomic_DNA"/>
</dbReference>
<evidence type="ECO:0000259" key="11">
    <source>
        <dbReference type="PROSITE" id="PS51285"/>
    </source>
</evidence>
<name>A0A9P8YB65_9PEZI</name>
<gene>
    <name evidence="12" type="ORF">B0I36DRAFT_239317</name>
</gene>
<protein>
    <recommendedName>
        <fullName evidence="1">non-specific serine/threonine protein kinase</fullName>
        <ecNumber evidence="1">2.7.11.1</ecNumber>
    </recommendedName>
</protein>
<evidence type="ECO:0000259" key="10">
    <source>
        <dbReference type="PROSITE" id="PS50011"/>
    </source>
</evidence>
<feature type="domain" description="Protein kinase" evidence="10">
    <location>
        <begin position="23"/>
        <end position="337"/>
    </location>
</feature>
<dbReference type="Gene3D" id="3.30.200.20">
    <property type="entry name" value="Phosphorylase Kinase, domain 1"/>
    <property type="match status" value="1"/>
</dbReference>
<dbReference type="PANTHER" id="PTHR24356">
    <property type="entry name" value="SERINE/THREONINE-PROTEIN KINASE"/>
    <property type="match status" value="1"/>
</dbReference>
<keyword evidence="5" id="KW-0547">Nucleotide-binding</keyword>
<comment type="caution">
    <text evidence="12">The sequence shown here is derived from an EMBL/GenBank/DDBJ whole genome shotgun (WGS) entry which is preliminary data.</text>
</comment>
<dbReference type="GO" id="GO:0004674">
    <property type="term" value="F:protein serine/threonine kinase activity"/>
    <property type="evidence" value="ECO:0007669"/>
    <property type="project" value="UniProtKB-KW"/>
</dbReference>
<evidence type="ECO:0000256" key="4">
    <source>
        <dbReference type="ARBA" id="ARBA00022679"/>
    </source>
</evidence>
<dbReference type="SMART" id="SM00220">
    <property type="entry name" value="S_TKc"/>
    <property type="match status" value="1"/>
</dbReference>
<evidence type="ECO:0000256" key="6">
    <source>
        <dbReference type="ARBA" id="ARBA00022777"/>
    </source>
</evidence>
<accession>A0A9P8YB65</accession>
<comment type="catalytic activity">
    <reaction evidence="9">
        <text>L-seryl-[protein] + ATP = O-phospho-L-seryl-[protein] + ADP + H(+)</text>
        <dbReference type="Rhea" id="RHEA:17989"/>
        <dbReference type="Rhea" id="RHEA-COMP:9863"/>
        <dbReference type="Rhea" id="RHEA-COMP:11604"/>
        <dbReference type="ChEBI" id="CHEBI:15378"/>
        <dbReference type="ChEBI" id="CHEBI:29999"/>
        <dbReference type="ChEBI" id="CHEBI:30616"/>
        <dbReference type="ChEBI" id="CHEBI:83421"/>
        <dbReference type="ChEBI" id="CHEBI:456216"/>
        <dbReference type="EC" id="2.7.11.1"/>
    </reaction>
</comment>
<comment type="catalytic activity">
    <reaction evidence="8">
        <text>L-threonyl-[protein] + ATP = O-phospho-L-threonyl-[protein] + ADP + H(+)</text>
        <dbReference type="Rhea" id="RHEA:46608"/>
        <dbReference type="Rhea" id="RHEA-COMP:11060"/>
        <dbReference type="Rhea" id="RHEA-COMP:11605"/>
        <dbReference type="ChEBI" id="CHEBI:15378"/>
        <dbReference type="ChEBI" id="CHEBI:30013"/>
        <dbReference type="ChEBI" id="CHEBI:30616"/>
        <dbReference type="ChEBI" id="CHEBI:61977"/>
        <dbReference type="ChEBI" id="CHEBI:456216"/>
        <dbReference type="EC" id="2.7.11.1"/>
    </reaction>
</comment>
<keyword evidence="3" id="KW-0597">Phosphoprotein</keyword>
<dbReference type="Pfam" id="PF00069">
    <property type="entry name" value="Pkinase"/>
    <property type="match status" value="2"/>
</dbReference>
<dbReference type="InterPro" id="IPR008271">
    <property type="entry name" value="Ser/Thr_kinase_AS"/>
</dbReference>
<evidence type="ECO:0000256" key="8">
    <source>
        <dbReference type="ARBA" id="ARBA00047899"/>
    </source>
</evidence>